<proteinExistence type="predicted"/>
<dbReference type="RefSeq" id="WP_289825739.1">
    <property type="nucleotide sequence ID" value="NZ_JAUEIE010000010.1"/>
</dbReference>
<name>A0AAW7JMB5_9BACT</name>
<dbReference type="EMBL" id="JAUEIE010000010">
    <property type="protein sequence ID" value="MDN0023331.1"/>
    <property type="molecule type" value="Genomic_DNA"/>
</dbReference>
<evidence type="ECO:0000313" key="3">
    <source>
        <dbReference type="EMBL" id="MDN0025972.1"/>
    </source>
</evidence>
<keyword evidence="1" id="KW-0732">Signal</keyword>
<dbReference type="Proteomes" id="UP001167831">
    <property type="component" value="Unassembled WGS sequence"/>
</dbReference>
<comment type="caution">
    <text evidence="3">The sequence shown here is derived from an EMBL/GenBank/DDBJ whole genome shotgun (WGS) entry which is preliminary data.</text>
</comment>
<evidence type="ECO:0000313" key="2">
    <source>
        <dbReference type="EMBL" id="MDN0023331.1"/>
    </source>
</evidence>
<feature type="signal peptide" evidence="1">
    <location>
        <begin position="1"/>
        <end position="23"/>
    </location>
</feature>
<dbReference type="Proteomes" id="UP001168478">
    <property type="component" value="Unassembled WGS sequence"/>
</dbReference>
<protein>
    <submittedName>
        <fullName evidence="3">Uncharacterized protein</fullName>
    </submittedName>
</protein>
<accession>A0AAW7JMB5</accession>
<organism evidence="3 5">
    <name type="scientific">Leyella lascolaii</name>
    <dbReference type="NCBI Taxonomy" id="1776379"/>
    <lineage>
        <taxon>Bacteria</taxon>
        <taxon>Pseudomonadati</taxon>
        <taxon>Bacteroidota</taxon>
        <taxon>Bacteroidia</taxon>
        <taxon>Bacteroidales</taxon>
        <taxon>Prevotellaceae</taxon>
        <taxon>Leyella</taxon>
    </lineage>
</organism>
<evidence type="ECO:0000313" key="5">
    <source>
        <dbReference type="Proteomes" id="UP001168478"/>
    </source>
</evidence>
<dbReference type="EMBL" id="JAUEIF010000010">
    <property type="protein sequence ID" value="MDN0025972.1"/>
    <property type="molecule type" value="Genomic_DNA"/>
</dbReference>
<sequence length="224" mass="25997">MAIKLKGFVLAALTFFAAIPAFAQEESAFDSLMGKYGMTFTPNDRFDIRQKGKYHKIFEADTSRALPRVMLSMDSKDRKCRVCMYVSPMIPMMYDEKGEKMTDNDRTVKMKMPTEENMWELKTVLRGGYVASTSVEKEWESDNLVSMMTFLPSSKARSMFNSDFLAWIPLDLRETVYEGKYTNARYVMTGRHGDDILLLFFMTDDGAERFNKYLDDVKGMFRFK</sequence>
<evidence type="ECO:0000256" key="1">
    <source>
        <dbReference type="SAM" id="SignalP"/>
    </source>
</evidence>
<gene>
    <name evidence="2" type="ORF">QVN81_09900</name>
    <name evidence="3" type="ORF">QVN84_10645</name>
</gene>
<keyword evidence="4" id="KW-1185">Reference proteome</keyword>
<reference evidence="3" key="1">
    <citation type="submission" date="2023-06" db="EMBL/GenBank/DDBJ databases">
        <authorList>
            <person name="Zeman M."/>
            <person name="Kubasova T."/>
            <person name="Jahodarova E."/>
            <person name="Nykrynova M."/>
            <person name="Rychlik I."/>
        </authorList>
    </citation>
    <scope>NUCLEOTIDE SEQUENCE</scope>
    <source>
        <strain evidence="3">ET15</strain>
        <strain evidence="2">ET37</strain>
    </source>
</reference>
<reference evidence="3" key="2">
    <citation type="submission" date="2023-08" db="EMBL/GenBank/DDBJ databases">
        <title>Identification and characterization of horizontal gene transfer across gut microbiota members of farm animals based on homology search.</title>
        <authorList>
            <person name="Schwarzerova J."/>
            <person name="Nykrynova M."/>
            <person name="Jureckova K."/>
            <person name="Cejkova D."/>
            <person name="Rychlik I."/>
        </authorList>
    </citation>
    <scope>NUCLEOTIDE SEQUENCE</scope>
    <source>
        <strain evidence="3">ET15</strain>
        <strain evidence="2">ET37</strain>
    </source>
</reference>
<evidence type="ECO:0000313" key="4">
    <source>
        <dbReference type="Proteomes" id="UP001167831"/>
    </source>
</evidence>
<feature type="chain" id="PRO_5043656009" evidence="1">
    <location>
        <begin position="24"/>
        <end position="224"/>
    </location>
</feature>
<dbReference type="AlphaFoldDB" id="A0AAW7JMB5"/>